<keyword evidence="2" id="KW-1185">Reference proteome</keyword>
<accession>A0A1M6MN49</accession>
<evidence type="ECO:0000313" key="2">
    <source>
        <dbReference type="Proteomes" id="UP000184172"/>
    </source>
</evidence>
<dbReference type="EMBL" id="FQYV01000028">
    <property type="protein sequence ID" value="SHJ84806.1"/>
    <property type="molecule type" value="Genomic_DNA"/>
</dbReference>
<evidence type="ECO:0000313" key="1">
    <source>
        <dbReference type="EMBL" id="SHJ84806.1"/>
    </source>
</evidence>
<dbReference type="AlphaFoldDB" id="A0A1M6MN49"/>
<dbReference type="OrthoDB" id="9803106at2"/>
<protein>
    <recommendedName>
        <fullName evidence="3">Restriction endonuclease</fullName>
    </recommendedName>
</protein>
<name>A0A1M6MN49_9FLAO</name>
<reference evidence="2" key="1">
    <citation type="submission" date="2016-11" db="EMBL/GenBank/DDBJ databases">
        <authorList>
            <person name="Varghese N."/>
            <person name="Submissions S."/>
        </authorList>
    </citation>
    <scope>NUCLEOTIDE SEQUENCE [LARGE SCALE GENOMIC DNA]</scope>
    <source>
        <strain evidence="2">DSM 26349</strain>
    </source>
</reference>
<sequence>MLTNQAQIDYLSEKIYQMDVICREDFKKDHIVSERDYVTSFLNFIRYPFGPFSTYKFAHSQTLNGSLERLYGADGIVIFKKSEKYKIGVFEAKIIKKRWDSTINKTAGTSRFDRQLLHQGRLNTGIAIWEMFFNRNTIGVQFDPLGSTCIKRDIALAYTRTTPLWSYSDLENLAMDSYSSNSNTPINVEQIIKEILSCSFGEAFEYRSEGIKLYREGEDIKIPLLKNIESDDKINRKQYSLIQNFLKESNFRSYTHIDLDQLTRIDRDKIIFDLLGED</sequence>
<evidence type="ECO:0008006" key="3">
    <source>
        <dbReference type="Google" id="ProtNLM"/>
    </source>
</evidence>
<dbReference type="Proteomes" id="UP000184172">
    <property type="component" value="Unassembled WGS sequence"/>
</dbReference>
<dbReference type="RefSeq" id="WP_073221055.1">
    <property type="nucleotide sequence ID" value="NZ_FNNS01000030.1"/>
</dbReference>
<gene>
    <name evidence="1" type="ORF">SAMN04487908_12826</name>
</gene>
<organism evidence="1 2">
    <name type="scientific">Aequorivita viscosa</name>
    <dbReference type="NCBI Taxonomy" id="797419"/>
    <lineage>
        <taxon>Bacteria</taxon>
        <taxon>Pseudomonadati</taxon>
        <taxon>Bacteroidota</taxon>
        <taxon>Flavobacteriia</taxon>
        <taxon>Flavobacteriales</taxon>
        <taxon>Flavobacteriaceae</taxon>
        <taxon>Aequorivita</taxon>
    </lineage>
</organism>
<proteinExistence type="predicted"/>